<evidence type="ECO:0000313" key="2">
    <source>
        <dbReference type="Proteomes" id="UP000221250"/>
    </source>
</evidence>
<name>A0A1S6L3M3_9CAUD</name>
<accession>A0A1S6L3M3</accession>
<organism evidence="1 2">
    <name type="scientific">Erwinia phage vB_EamM_Yoloswag</name>
    <dbReference type="NCBI Taxonomy" id="1958956"/>
    <lineage>
        <taxon>Viruses</taxon>
        <taxon>Duplodnaviria</taxon>
        <taxon>Heunggongvirae</taxon>
        <taxon>Uroviricota</taxon>
        <taxon>Caudoviricetes</taxon>
        <taxon>Yoloswagvirus</taxon>
        <taxon>Yoloswagvirus yoloswag</taxon>
    </lineage>
</organism>
<keyword evidence="2" id="KW-1185">Reference proteome</keyword>
<evidence type="ECO:0000313" key="1">
    <source>
        <dbReference type="EMBL" id="AQT28776.1"/>
    </source>
</evidence>
<dbReference type="EMBL" id="KY448244">
    <property type="protein sequence ID" value="AQT28776.1"/>
    <property type="molecule type" value="Genomic_DNA"/>
</dbReference>
<dbReference type="Proteomes" id="UP000221250">
    <property type="component" value="Segment"/>
</dbReference>
<proteinExistence type="predicted"/>
<sequence>MMMQDGTKIAAKDMLAASTIPAEQRIAHTVPNVVIVAVVYESDSFSGQRHDGFCYMPNNESYQAFKAHLQKHKSRESYCFMTDVNLLSIEDAGLEAMIAAVAERPDRPWLWVDTDYAVCAWYD</sequence>
<gene>
    <name evidence="1" type="ORF">YOLOSWAG_306</name>
</gene>
<reference evidence="1 2" key="1">
    <citation type="submission" date="2017-01" db="EMBL/GenBank/DDBJ databases">
        <authorList>
            <person name="Mah S.A."/>
            <person name="Swanson W.J."/>
            <person name="Moy G.W."/>
            <person name="Vacquier V.D."/>
        </authorList>
    </citation>
    <scope>NUCLEOTIDE SEQUENCE [LARGE SCALE GENOMIC DNA]</scope>
</reference>
<protein>
    <submittedName>
        <fullName evidence="1">Uncharacterized protein</fullName>
    </submittedName>
</protein>